<dbReference type="SUPFAM" id="SSF48371">
    <property type="entry name" value="ARM repeat"/>
    <property type="match status" value="1"/>
</dbReference>
<dbReference type="RefSeq" id="XP_014179285.1">
    <property type="nucleotide sequence ID" value="XM_014323810.1"/>
</dbReference>
<dbReference type="Proteomes" id="UP000002748">
    <property type="component" value="Unassembled WGS sequence"/>
</dbReference>
<protein>
    <submittedName>
        <fullName evidence="1">Uncharacterized protein</fullName>
    </submittedName>
</protein>
<organism evidence="1 2">
    <name type="scientific">Trichosporon asahii var. asahii (strain ATCC 90039 / CBS 2479 / JCM 2466 / KCTC 7840 / NBRC 103889/ NCYC 2677 / UAMH 7654)</name>
    <name type="common">Yeast</name>
    <dbReference type="NCBI Taxonomy" id="1186058"/>
    <lineage>
        <taxon>Eukaryota</taxon>
        <taxon>Fungi</taxon>
        <taxon>Dikarya</taxon>
        <taxon>Basidiomycota</taxon>
        <taxon>Agaricomycotina</taxon>
        <taxon>Tremellomycetes</taxon>
        <taxon>Trichosporonales</taxon>
        <taxon>Trichosporonaceae</taxon>
        <taxon>Trichosporon</taxon>
    </lineage>
</organism>
<dbReference type="HOGENOM" id="CLU_009095_0_0_1"/>
<dbReference type="KEGG" id="tasa:A1Q1_02548"/>
<dbReference type="EMBL" id="ALBS01000204">
    <property type="protein sequence ID" value="EJT48416.1"/>
    <property type="molecule type" value="Genomic_DNA"/>
</dbReference>
<accession>J5SZV4</accession>
<proteinExistence type="predicted"/>
<gene>
    <name evidence="1" type="ORF">A1Q1_02548</name>
</gene>
<dbReference type="AlphaFoldDB" id="J5SZV4"/>
<evidence type="ECO:0000313" key="1">
    <source>
        <dbReference type="EMBL" id="EJT48416.1"/>
    </source>
</evidence>
<dbReference type="GeneID" id="25986062"/>
<reference evidence="1 2" key="1">
    <citation type="journal article" date="2012" name="Eukaryot. Cell">
        <title>Draft genome sequence of CBS 2479, the standard type strain of Trichosporon asahii.</title>
        <authorList>
            <person name="Yang R.Y."/>
            <person name="Li H.T."/>
            <person name="Zhu H."/>
            <person name="Zhou G.P."/>
            <person name="Wang M."/>
            <person name="Wang L."/>
        </authorList>
    </citation>
    <scope>NUCLEOTIDE SEQUENCE [LARGE SCALE GENOMIC DNA]</scope>
    <source>
        <strain evidence="2">ATCC 90039 / CBS 2479 / JCM 2466 / KCTC 7840 / NCYC 2677 / UAMH 7654</strain>
    </source>
</reference>
<name>J5SZV4_TRIAS</name>
<sequence>MPTSTVDGAGLTGTFPQRLRAVGHYARQQTPDEQDALIKKLEAGSPQDQYLAGLAAVATQNKAWIAKHVTDKTPGLQHLALRYSHLVAGSVIEDALAGDPSDFTRKALVRHGLSGRPQLADKLFPILRNAWGDHFAIRVLAHCSPSVIERHLPQLLPSASVTSLWTLLANKHAGILMAVLKNSLDDAAEFGIMPSTWWGEFGVAVTALLKVDATFAPSVLDMVDKHKLAAFPHVLNSQLNTFARQDPSRMLEYLSRPNWLSGRSLSRRAMRRIARPATGTPALIKYAETFIDGAWGCHALLQALRPRDRLPIYEAVKIDGTAFLDYLQRQDQIRLATSMVEKNKRLPVSRSNELSAVSYLEPSDAAPALEKFMMVSDMEIRRHAIQCYVKNAARARSPDVWDAALGKLSTRLRNQPQPVREPVIDTICDVSPLTWTTTSLPFIRKIAEDALDAPDMSSVVSTLISYALNTMRERPEFEAWCLELLQAINKVDPVYLSEKVRHGQVLKVVQALEPDLQAGLKKKNFNPIYTVANWTGKRLKDIPELQHMLQDITVHVGAVSYNVMEALQLLVDVDKSYAVKAVQDERSTLEFESVANVIARYYPELLDLGNPPKGRWLEDTTDWTFPCDAYLSKFWPEDQIAIFLEQLKRDVETGDTWNRAMRLRKLKHVPGGISTAKEYTQDKDTRIAEAALSVLASDPKELPTLLSYASTDSARVAMYCAGRAAKHVPTTELQPMLIGVLKGEKTKITSKKEVLRLIARLLPVEVASGILSETASAPNAHRDVITATAIAALDFLQSSPAGRVIVEETAAKNKEASMAIAKRSPLLVNDRARYAKLVTSLAKAEDDDVASAVLGNLGNWASFDPFAWTILKDAITNLDRRKVWKSAVQALTGRASDPKGQETLCETIAELLAMKEKPEDNAGEDSDLPVFRRVQDIAQRLWSLTRALPSKYGQATRAVLKVIDNSGSRDYEEEYCDLLLSLWKLDHRVLDIAIARLDGRPILAQRFAETMRNWLQPSEALPVATKLASGGYTGALFAVALAGRMGPKCRWEKEWKDVVKTLRGHDSPEIRDLARHIKAVQQDTM</sequence>
<dbReference type="VEuPathDB" id="FungiDB:A1Q1_02548"/>
<dbReference type="InterPro" id="IPR016024">
    <property type="entry name" value="ARM-type_fold"/>
</dbReference>
<comment type="caution">
    <text evidence="1">The sequence shown here is derived from an EMBL/GenBank/DDBJ whole genome shotgun (WGS) entry which is preliminary data.</text>
</comment>
<evidence type="ECO:0000313" key="2">
    <source>
        <dbReference type="Proteomes" id="UP000002748"/>
    </source>
</evidence>